<dbReference type="RefSeq" id="WP_183769747.1">
    <property type="nucleotide sequence ID" value="NZ_JACIDK010000001.1"/>
</dbReference>
<sequence length="129" mass="13970">MLLRFALVAGLSVVALAACSKRTLPPGGEGICWNVTRTADGELKYHKLKSDVPTLEHCAAELESMRVRFLRMGGSVREVTGAYKGSFIFVDKRGIFTAPSLEEHPYLALVRTGDGRLAIPGAMPQQPAQ</sequence>
<comment type="caution">
    <text evidence="2">The sequence shown here is derived from an EMBL/GenBank/DDBJ whole genome shotgun (WGS) entry which is preliminary data.</text>
</comment>
<keyword evidence="1" id="KW-0732">Signal</keyword>
<proteinExistence type="predicted"/>
<dbReference type="AlphaFoldDB" id="A0A839ZWT6"/>
<name>A0A839ZWT6_9CAUL</name>
<reference evidence="2 3" key="1">
    <citation type="submission" date="2020-08" db="EMBL/GenBank/DDBJ databases">
        <title>Genomic Encyclopedia of Type Strains, Phase IV (KMG-IV): sequencing the most valuable type-strain genomes for metagenomic binning, comparative biology and taxonomic classification.</title>
        <authorList>
            <person name="Goeker M."/>
        </authorList>
    </citation>
    <scope>NUCLEOTIDE SEQUENCE [LARGE SCALE GENOMIC DNA]</scope>
    <source>
        <strain evidence="2 3">DSM 21793</strain>
    </source>
</reference>
<feature type="signal peptide" evidence="1">
    <location>
        <begin position="1"/>
        <end position="17"/>
    </location>
</feature>
<evidence type="ECO:0008006" key="4">
    <source>
        <dbReference type="Google" id="ProtNLM"/>
    </source>
</evidence>
<organism evidence="2 3">
    <name type="scientific">Phenylobacterium haematophilum</name>
    <dbReference type="NCBI Taxonomy" id="98513"/>
    <lineage>
        <taxon>Bacteria</taxon>
        <taxon>Pseudomonadati</taxon>
        <taxon>Pseudomonadota</taxon>
        <taxon>Alphaproteobacteria</taxon>
        <taxon>Caulobacterales</taxon>
        <taxon>Caulobacteraceae</taxon>
        <taxon>Phenylobacterium</taxon>
    </lineage>
</organism>
<accession>A0A839ZWT6</accession>
<keyword evidence="3" id="KW-1185">Reference proteome</keyword>
<dbReference type="PROSITE" id="PS51257">
    <property type="entry name" value="PROKAR_LIPOPROTEIN"/>
    <property type="match status" value="1"/>
</dbReference>
<dbReference type="Proteomes" id="UP000530564">
    <property type="component" value="Unassembled WGS sequence"/>
</dbReference>
<evidence type="ECO:0000313" key="3">
    <source>
        <dbReference type="Proteomes" id="UP000530564"/>
    </source>
</evidence>
<protein>
    <recommendedName>
        <fullName evidence="4">Lipoprotein</fullName>
    </recommendedName>
</protein>
<evidence type="ECO:0000256" key="1">
    <source>
        <dbReference type="SAM" id="SignalP"/>
    </source>
</evidence>
<feature type="chain" id="PRO_5032910428" description="Lipoprotein" evidence="1">
    <location>
        <begin position="18"/>
        <end position="129"/>
    </location>
</feature>
<gene>
    <name evidence="2" type="ORF">GGQ61_000447</name>
</gene>
<evidence type="ECO:0000313" key="2">
    <source>
        <dbReference type="EMBL" id="MBB3889750.1"/>
    </source>
</evidence>
<dbReference type="EMBL" id="JACIDK010000001">
    <property type="protein sequence ID" value="MBB3889750.1"/>
    <property type="molecule type" value="Genomic_DNA"/>
</dbReference>